<name>A0ACC1XR24_MELAZ</name>
<keyword evidence="2" id="KW-1185">Reference proteome</keyword>
<dbReference type="Proteomes" id="UP001164539">
    <property type="component" value="Chromosome 8"/>
</dbReference>
<dbReference type="EMBL" id="CM051401">
    <property type="protein sequence ID" value="KAJ4713179.1"/>
    <property type="molecule type" value="Genomic_DNA"/>
</dbReference>
<proteinExistence type="predicted"/>
<protein>
    <submittedName>
        <fullName evidence="1">Zinc finger, FYVE/PHD-type</fullName>
    </submittedName>
</protein>
<comment type="caution">
    <text evidence="1">The sequence shown here is derived from an EMBL/GenBank/DDBJ whole genome shotgun (WGS) entry which is preliminary data.</text>
</comment>
<accession>A0ACC1XR24</accession>
<organism evidence="1 2">
    <name type="scientific">Melia azedarach</name>
    <name type="common">Chinaberry tree</name>
    <dbReference type="NCBI Taxonomy" id="155640"/>
    <lineage>
        <taxon>Eukaryota</taxon>
        <taxon>Viridiplantae</taxon>
        <taxon>Streptophyta</taxon>
        <taxon>Embryophyta</taxon>
        <taxon>Tracheophyta</taxon>
        <taxon>Spermatophyta</taxon>
        <taxon>Magnoliopsida</taxon>
        <taxon>eudicotyledons</taxon>
        <taxon>Gunneridae</taxon>
        <taxon>Pentapetalae</taxon>
        <taxon>rosids</taxon>
        <taxon>malvids</taxon>
        <taxon>Sapindales</taxon>
        <taxon>Meliaceae</taxon>
        <taxon>Melia</taxon>
    </lineage>
</organism>
<sequence length="339" mass="38062">MNPGTPGDAYSDSGWQVCSTKPKMEIGKVKFLPTEEVISLSSRTANMVSPRRNNPGLKYGLSSSIVPMFRKTSIPSKIVTPKFSVPREKTNTKVMSSGSVKPVTHGGAEISTTIGRYEVKTPKQSKEDCGGKQQPGGTIYMPAKEDKKLKARTKIIKAANINSEDTIFRASYASSPSDQTFHVVSEPDNVAVDERDLLNILTKLEPYRRYLPALEETWKGGFEFLDTALVGAFYGWFQARPPCRVRRKVLEFSKKLSSILQVKLFPRSHIWADLFGNDCPDFHDIALYFSPAANIERSKQNFSRLFELLEIQNSVMRSYIDGVELLIFTSKQLQCRLSE</sequence>
<reference evidence="1 2" key="1">
    <citation type="journal article" date="2023" name="Science">
        <title>Complex scaffold remodeling in plant triterpene biosynthesis.</title>
        <authorList>
            <person name="De La Pena R."/>
            <person name="Hodgson H."/>
            <person name="Liu J.C."/>
            <person name="Stephenson M.J."/>
            <person name="Martin A.C."/>
            <person name="Owen C."/>
            <person name="Harkess A."/>
            <person name="Leebens-Mack J."/>
            <person name="Jimenez L.E."/>
            <person name="Osbourn A."/>
            <person name="Sattely E.S."/>
        </authorList>
    </citation>
    <scope>NUCLEOTIDE SEQUENCE [LARGE SCALE GENOMIC DNA]</scope>
    <source>
        <strain evidence="2">cv. JPN11</strain>
        <tissue evidence="1">Leaf</tissue>
    </source>
</reference>
<gene>
    <name evidence="1" type="ORF">OWV82_015307</name>
</gene>
<evidence type="ECO:0000313" key="1">
    <source>
        <dbReference type="EMBL" id="KAJ4713179.1"/>
    </source>
</evidence>
<evidence type="ECO:0000313" key="2">
    <source>
        <dbReference type="Proteomes" id="UP001164539"/>
    </source>
</evidence>